<dbReference type="OrthoDB" id="4928184at2759"/>
<dbReference type="Proteomes" id="UP000240493">
    <property type="component" value="Unassembled WGS sequence"/>
</dbReference>
<evidence type="ECO:0000256" key="2">
    <source>
        <dbReference type="SAM" id="SignalP"/>
    </source>
</evidence>
<feature type="compositionally biased region" description="Basic residues" evidence="1">
    <location>
        <begin position="208"/>
        <end position="223"/>
    </location>
</feature>
<dbReference type="AlphaFoldDB" id="A0A2T3YZ79"/>
<protein>
    <submittedName>
        <fullName evidence="3">Uncharacterized protein</fullName>
    </submittedName>
</protein>
<feature type="chain" id="PRO_5015436619" evidence="2">
    <location>
        <begin position="24"/>
        <end position="325"/>
    </location>
</feature>
<gene>
    <name evidence="3" type="ORF">M441DRAFT_82954</name>
</gene>
<proteinExistence type="predicted"/>
<evidence type="ECO:0000313" key="3">
    <source>
        <dbReference type="EMBL" id="PTB37882.1"/>
    </source>
</evidence>
<accession>A0A2T3YZ79</accession>
<feature type="compositionally biased region" description="Basic and acidic residues" evidence="1">
    <location>
        <begin position="264"/>
        <end position="276"/>
    </location>
</feature>
<keyword evidence="4" id="KW-1185">Reference proteome</keyword>
<feature type="region of interest" description="Disordered" evidence="1">
    <location>
        <begin position="294"/>
        <end position="325"/>
    </location>
</feature>
<reference evidence="3 4" key="1">
    <citation type="submission" date="2016-07" db="EMBL/GenBank/DDBJ databases">
        <title>Multiple horizontal gene transfer events from other fungi enriched the ability of initially mycotrophic Trichoderma (Ascomycota) to feed on dead plant biomass.</title>
        <authorList>
            <consortium name="DOE Joint Genome Institute"/>
            <person name="Aerts A."/>
            <person name="Atanasova L."/>
            <person name="Chenthamara K."/>
            <person name="Zhang J."/>
            <person name="Grujic M."/>
            <person name="Henrissat B."/>
            <person name="Kuo A."/>
            <person name="Salamov A."/>
            <person name="Lipzen A."/>
            <person name="Labutti K."/>
            <person name="Barry K."/>
            <person name="Miao Y."/>
            <person name="Rahimi M.J."/>
            <person name="Shen Q."/>
            <person name="Grigoriev I.V."/>
            <person name="Kubicek C.P."/>
            <person name="Druzhinina I.S."/>
        </authorList>
    </citation>
    <scope>NUCLEOTIDE SEQUENCE [LARGE SCALE GENOMIC DNA]</scope>
    <source>
        <strain evidence="3 4">CBS 433.97</strain>
    </source>
</reference>
<feature type="region of interest" description="Disordered" evidence="1">
    <location>
        <begin position="144"/>
        <end position="276"/>
    </location>
</feature>
<feature type="signal peptide" evidence="2">
    <location>
        <begin position="1"/>
        <end position="23"/>
    </location>
</feature>
<evidence type="ECO:0000256" key="1">
    <source>
        <dbReference type="SAM" id="MobiDB-lite"/>
    </source>
</evidence>
<evidence type="ECO:0000313" key="4">
    <source>
        <dbReference type="Proteomes" id="UP000240493"/>
    </source>
</evidence>
<name>A0A2T3YZ79_TRIA4</name>
<feature type="compositionally biased region" description="Basic and acidic residues" evidence="1">
    <location>
        <begin position="294"/>
        <end position="316"/>
    </location>
</feature>
<dbReference type="EMBL" id="KZ679267">
    <property type="protein sequence ID" value="PTB37882.1"/>
    <property type="molecule type" value="Genomic_DNA"/>
</dbReference>
<organism evidence="3 4">
    <name type="scientific">Trichoderma asperellum (strain ATCC 204424 / CBS 433.97 / NBRC 101777)</name>
    <dbReference type="NCBI Taxonomy" id="1042311"/>
    <lineage>
        <taxon>Eukaryota</taxon>
        <taxon>Fungi</taxon>
        <taxon>Dikarya</taxon>
        <taxon>Ascomycota</taxon>
        <taxon>Pezizomycotina</taxon>
        <taxon>Sordariomycetes</taxon>
        <taxon>Hypocreomycetidae</taxon>
        <taxon>Hypocreales</taxon>
        <taxon>Hypocreaceae</taxon>
        <taxon>Trichoderma</taxon>
    </lineage>
</organism>
<sequence>MAIGWLFFLFGSYTKLNLQGTRSYPPCLFNTQAEQDLYKRLRDVYEEHCHTWDAEALDAWPVIVEHASLAPSTIGKITNHYITRHMVTNGVTWAHVVALRIIYDKQLYKSKKITRLVRDRYPNASFESFGYSEDYTLSFKSENARAREAQEPAVPKSPAEEDSLQRHQGNGGLPLTKTPPNNHREMSTGTVEFLSEGNSSDDELLKWRSSKRKKRRPTRHAASRKQATANNIPKAAGVDPRDRRSKRPRHAARDTLGESPRSGEVGERPNEKQDDTVDILEKFMSAINENTKAVKENTRATEENTRAMKEMRERNKAALRKATKN</sequence>
<keyword evidence="2" id="KW-0732">Signal</keyword>